<dbReference type="AlphaFoldDB" id="A0A8K0P4D0"/>
<gene>
    <name evidence="4" type="ORF">J437_LFUL015793</name>
</gene>
<evidence type="ECO:0000256" key="2">
    <source>
        <dbReference type="ARBA" id="ARBA00022801"/>
    </source>
</evidence>
<proteinExistence type="inferred from homology"/>
<accession>A0A8K0P4D0</accession>
<comment type="caution">
    <text evidence="4">The sequence shown here is derived from an EMBL/GenBank/DDBJ whole genome shotgun (WGS) entry which is preliminary data.</text>
</comment>
<dbReference type="GO" id="GO:0016787">
    <property type="term" value="F:hydrolase activity"/>
    <property type="evidence" value="ECO:0007669"/>
    <property type="project" value="UniProtKB-KW"/>
</dbReference>
<dbReference type="OrthoDB" id="190201at2759"/>
<reference evidence="4" key="2">
    <citation type="submission" date="2017-10" db="EMBL/GenBank/DDBJ databases">
        <title>Ladona fulva Genome sequencing and assembly.</title>
        <authorList>
            <person name="Murali S."/>
            <person name="Richards S."/>
            <person name="Bandaranaike D."/>
            <person name="Bellair M."/>
            <person name="Blankenburg K."/>
            <person name="Chao H."/>
            <person name="Dinh H."/>
            <person name="Doddapaneni H."/>
            <person name="Dugan-Rocha S."/>
            <person name="Elkadiri S."/>
            <person name="Gnanaolivu R."/>
            <person name="Hernandez B."/>
            <person name="Skinner E."/>
            <person name="Javaid M."/>
            <person name="Lee S."/>
            <person name="Li M."/>
            <person name="Ming W."/>
            <person name="Munidasa M."/>
            <person name="Muniz J."/>
            <person name="Nguyen L."/>
            <person name="Hughes D."/>
            <person name="Osuji N."/>
            <person name="Pu L.-L."/>
            <person name="Puazo M."/>
            <person name="Qu C."/>
            <person name="Quiroz J."/>
            <person name="Raj R."/>
            <person name="Weissenberger G."/>
            <person name="Xin Y."/>
            <person name="Zou X."/>
            <person name="Han Y."/>
            <person name="Worley K."/>
            <person name="Muzny D."/>
            <person name="Gibbs R."/>
        </authorList>
    </citation>
    <scope>NUCLEOTIDE SEQUENCE</scope>
    <source>
        <strain evidence="4">Sampled in the wild</strain>
    </source>
</reference>
<dbReference type="EMBL" id="KZ308910">
    <property type="protein sequence ID" value="KAG8235445.1"/>
    <property type="molecule type" value="Genomic_DNA"/>
</dbReference>
<keyword evidence="2" id="KW-0378">Hydrolase</keyword>
<dbReference type="Gene3D" id="3.40.50.1820">
    <property type="entry name" value="alpha/beta hydrolase"/>
    <property type="match status" value="1"/>
</dbReference>
<dbReference type="PRINTS" id="PR00111">
    <property type="entry name" value="ABHYDROLASE"/>
</dbReference>
<dbReference type="PANTHER" id="PTHR43798:SF14">
    <property type="entry name" value="SERINE HYDROLASE-LIKE PROTEIN DDB_G0286239"/>
    <property type="match status" value="1"/>
</dbReference>
<name>A0A8K0P4D0_LADFU</name>
<reference evidence="4" key="1">
    <citation type="submission" date="2013-04" db="EMBL/GenBank/DDBJ databases">
        <authorList>
            <person name="Qu J."/>
            <person name="Murali S.C."/>
            <person name="Bandaranaike D."/>
            <person name="Bellair M."/>
            <person name="Blankenburg K."/>
            <person name="Chao H."/>
            <person name="Dinh H."/>
            <person name="Doddapaneni H."/>
            <person name="Downs B."/>
            <person name="Dugan-Rocha S."/>
            <person name="Elkadiri S."/>
            <person name="Gnanaolivu R.D."/>
            <person name="Hernandez B."/>
            <person name="Javaid M."/>
            <person name="Jayaseelan J.C."/>
            <person name="Lee S."/>
            <person name="Li M."/>
            <person name="Ming W."/>
            <person name="Munidasa M."/>
            <person name="Muniz J."/>
            <person name="Nguyen L."/>
            <person name="Ongeri F."/>
            <person name="Osuji N."/>
            <person name="Pu L.-L."/>
            <person name="Puazo M."/>
            <person name="Qu C."/>
            <person name="Quiroz J."/>
            <person name="Raj R."/>
            <person name="Weissenberger G."/>
            <person name="Xin Y."/>
            <person name="Zou X."/>
            <person name="Han Y."/>
            <person name="Richards S."/>
            <person name="Worley K."/>
            <person name="Muzny D."/>
            <person name="Gibbs R."/>
        </authorList>
    </citation>
    <scope>NUCLEOTIDE SEQUENCE</scope>
    <source>
        <strain evidence="4">Sampled in the wild</strain>
    </source>
</reference>
<dbReference type="InterPro" id="IPR029058">
    <property type="entry name" value="AB_hydrolase_fold"/>
</dbReference>
<evidence type="ECO:0000259" key="3">
    <source>
        <dbReference type="Pfam" id="PF00561"/>
    </source>
</evidence>
<dbReference type="Pfam" id="PF00561">
    <property type="entry name" value="Abhydrolase_1"/>
    <property type="match status" value="1"/>
</dbReference>
<dbReference type="InterPro" id="IPR050266">
    <property type="entry name" value="AB_hydrolase_sf"/>
</dbReference>
<keyword evidence="5" id="KW-1185">Reference proteome</keyword>
<sequence>MESHLKHDSAEEIEIPVPWGYIRGKWWGPRHIKPIIGLHGWQDNAGTFDKLAPLLPSDISLLAIDLPGHGRSSHFPCGQNYFLYWDGLMVVRRIVKHFKWNKISIIGHSLGGGIGFLYAGSYPDEIDHLVCIDIAGPVIADDKKRVPNTRVIIDKLLGYEKSLDKVFPAYTYEEAADLVMNAYQGSLTRESCEILMKRGLEKSQDGKGFHFSRDVRLKFAGLGYLHKELIMEYAANIRCKVLNIKGKPGMVFDKEEFYREVLEKLKDSAQHFEFHEVPGTHHLHLNNPENVAPIILKFLGND</sequence>
<feature type="domain" description="AB hydrolase-1" evidence="3">
    <location>
        <begin position="34"/>
        <end position="146"/>
    </location>
</feature>
<dbReference type="GO" id="GO:0016020">
    <property type="term" value="C:membrane"/>
    <property type="evidence" value="ECO:0007669"/>
    <property type="project" value="TreeGrafter"/>
</dbReference>
<dbReference type="InterPro" id="IPR000073">
    <property type="entry name" value="AB_hydrolase_1"/>
</dbReference>
<evidence type="ECO:0000313" key="5">
    <source>
        <dbReference type="Proteomes" id="UP000792457"/>
    </source>
</evidence>
<comment type="similarity">
    <text evidence="1">Belongs to the AB hydrolase superfamily.</text>
</comment>
<dbReference type="PANTHER" id="PTHR43798">
    <property type="entry name" value="MONOACYLGLYCEROL LIPASE"/>
    <property type="match status" value="1"/>
</dbReference>
<protein>
    <recommendedName>
        <fullName evidence="3">AB hydrolase-1 domain-containing protein</fullName>
    </recommendedName>
</protein>
<organism evidence="4 5">
    <name type="scientific">Ladona fulva</name>
    <name type="common">Scarce chaser dragonfly</name>
    <name type="synonym">Libellula fulva</name>
    <dbReference type="NCBI Taxonomy" id="123851"/>
    <lineage>
        <taxon>Eukaryota</taxon>
        <taxon>Metazoa</taxon>
        <taxon>Ecdysozoa</taxon>
        <taxon>Arthropoda</taxon>
        <taxon>Hexapoda</taxon>
        <taxon>Insecta</taxon>
        <taxon>Pterygota</taxon>
        <taxon>Palaeoptera</taxon>
        <taxon>Odonata</taxon>
        <taxon>Epiprocta</taxon>
        <taxon>Anisoptera</taxon>
        <taxon>Libelluloidea</taxon>
        <taxon>Libellulidae</taxon>
        <taxon>Ladona</taxon>
    </lineage>
</organism>
<evidence type="ECO:0000313" key="4">
    <source>
        <dbReference type="EMBL" id="KAG8235445.1"/>
    </source>
</evidence>
<dbReference type="SUPFAM" id="SSF53474">
    <property type="entry name" value="alpha/beta-Hydrolases"/>
    <property type="match status" value="1"/>
</dbReference>
<evidence type="ECO:0000256" key="1">
    <source>
        <dbReference type="ARBA" id="ARBA00008645"/>
    </source>
</evidence>
<dbReference type="Proteomes" id="UP000792457">
    <property type="component" value="Unassembled WGS sequence"/>
</dbReference>